<sequence length="197" mass="22058">MRSFSSILLALATATSVLALPDTQEQPQIPDLPNGFFGGYNNPDGTSTLHFLDTNENITFTPTPAPSVPSRAKRAEEYGCWAGTLNRAGTDRAMNLMRERLSHTPIGVGQLNDWPAYFGYNENGVYVYACENSGGAGNYFYFERSHLDRMSKMMDDRCGAYVPGYMMDWWWLPTHRELFGKAFSGTAVCQGNWRARP</sequence>
<evidence type="ECO:0000313" key="2">
    <source>
        <dbReference type="EMBL" id="EUC30909.1"/>
    </source>
</evidence>
<evidence type="ECO:0000256" key="1">
    <source>
        <dbReference type="SAM" id="SignalP"/>
    </source>
</evidence>
<feature type="signal peptide" evidence="1">
    <location>
        <begin position="1"/>
        <end position="19"/>
    </location>
</feature>
<gene>
    <name evidence="2" type="ORF">COCCADRAFT_38937</name>
</gene>
<dbReference type="Proteomes" id="UP000053841">
    <property type="component" value="Unassembled WGS sequence"/>
</dbReference>
<name>W6Y6N6_COCC2</name>
<dbReference type="GeneID" id="19148881"/>
<proteinExistence type="predicted"/>
<evidence type="ECO:0008006" key="4">
    <source>
        <dbReference type="Google" id="ProtNLM"/>
    </source>
</evidence>
<evidence type="ECO:0000313" key="3">
    <source>
        <dbReference type="Proteomes" id="UP000053841"/>
    </source>
</evidence>
<dbReference type="RefSeq" id="XP_007714806.1">
    <property type="nucleotide sequence ID" value="XM_007716616.1"/>
</dbReference>
<dbReference type="KEGG" id="bze:COCCADRAFT_38937"/>
<keyword evidence="1" id="KW-0732">Signal</keyword>
<feature type="chain" id="PRO_5004885358" description="Ecp2 effector protein domain-containing protein" evidence="1">
    <location>
        <begin position="20"/>
        <end position="197"/>
    </location>
</feature>
<protein>
    <recommendedName>
        <fullName evidence="4">Ecp2 effector protein domain-containing protein</fullName>
    </recommendedName>
</protein>
<dbReference type="EMBL" id="KI964683">
    <property type="protein sequence ID" value="EUC30909.1"/>
    <property type="molecule type" value="Genomic_DNA"/>
</dbReference>
<dbReference type="OrthoDB" id="3768082at2759"/>
<accession>W6Y6N6</accession>
<organism evidence="2 3">
    <name type="scientific">Cochliobolus carbonum (strain 26-R-13)</name>
    <name type="common">Maize leaf spot fungus</name>
    <name type="synonym">Bipolaris zeicola</name>
    <dbReference type="NCBI Taxonomy" id="930089"/>
    <lineage>
        <taxon>Eukaryota</taxon>
        <taxon>Fungi</taxon>
        <taxon>Dikarya</taxon>
        <taxon>Ascomycota</taxon>
        <taxon>Pezizomycotina</taxon>
        <taxon>Dothideomycetes</taxon>
        <taxon>Pleosporomycetidae</taxon>
        <taxon>Pleosporales</taxon>
        <taxon>Pleosporineae</taxon>
        <taxon>Pleosporaceae</taxon>
        <taxon>Bipolaris</taxon>
    </lineage>
</organism>
<reference evidence="2 3" key="1">
    <citation type="journal article" date="2013" name="PLoS Genet.">
        <title>Comparative genome structure, secondary metabolite, and effector coding capacity across Cochliobolus pathogens.</title>
        <authorList>
            <person name="Condon B.J."/>
            <person name="Leng Y."/>
            <person name="Wu D."/>
            <person name="Bushley K.E."/>
            <person name="Ohm R.A."/>
            <person name="Otillar R."/>
            <person name="Martin J."/>
            <person name="Schackwitz W."/>
            <person name="Grimwood J."/>
            <person name="MohdZainudin N."/>
            <person name="Xue C."/>
            <person name="Wang R."/>
            <person name="Manning V.A."/>
            <person name="Dhillon B."/>
            <person name="Tu Z.J."/>
            <person name="Steffenson B.J."/>
            <person name="Salamov A."/>
            <person name="Sun H."/>
            <person name="Lowry S."/>
            <person name="LaButti K."/>
            <person name="Han J."/>
            <person name="Copeland A."/>
            <person name="Lindquist E."/>
            <person name="Barry K."/>
            <person name="Schmutz J."/>
            <person name="Baker S.E."/>
            <person name="Ciuffetti L.M."/>
            <person name="Grigoriev I.V."/>
            <person name="Zhong S."/>
            <person name="Turgeon B.G."/>
        </authorList>
    </citation>
    <scope>NUCLEOTIDE SEQUENCE [LARGE SCALE GENOMIC DNA]</scope>
    <source>
        <strain evidence="2 3">26-R-13</strain>
    </source>
</reference>
<dbReference type="HOGENOM" id="CLU_1489076_0_0_1"/>
<keyword evidence="3" id="KW-1185">Reference proteome</keyword>
<dbReference type="AlphaFoldDB" id="W6Y6N6"/>